<dbReference type="EMBL" id="BJYU01000120">
    <property type="protein sequence ID" value="GEO17722.1"/>
    <property type="molecule type" value="Genomic_DNA"/>
</dbReference>
<feature type="region of interest" description="Disordered" evidence="1">
    <location>
        <begin position="28"/>
        <end position="49"/>
    </location>
</feature>
<sequence>MESGRSGAAILGFNTMLALTAIATEMTDVGEQSHQSPGSGEAPHRASSRPGLRAIPALSALALAVSACTLTPGEPSVSTVNMAAPAAFERERLIGRWGVASFHDDKDRRRTETEARAQCGQPYTITKGPTDGVMMHVADDPKRYELRLKGTSAGQTYLGFEAPPGDPQDREILSSTDRIMTMRFADPEVHRRYGTFVYVRCGA</sequence>
<dbReference type="Proteomes" id="UP000321085">
    <property type="component" value="Unassembled WGS sequence"/>
</dbReference>
<proteinExistence type="predicted"/>
<reference evidence="2 3" key="1">
    <citation type="submission" date="2019-07" db="EMBL/GenBank/DDBJ databases">
        <title>Whole genome shotgun sequence of Microvirga aerophila NBRC 106136.</title>
        <authorList>
            <person name="Hosoyama A."/>
            <person name="Uohara A."/>
            <person name="Ohji S."/>
            <person name="Ichikawa N."/>
        </authorList>
    </citation>
    <scope>NUCLEOTIDE SEQUENCE [LARGE SCALE GENOMIC DNA]</scope>
    <source>
        <strain evidence="2 3">NBRC 106136</strain>
    </source>
</reference>
<evidence type="ECO:0000313" key="3">
    <source>
        <dbReference type="Proteomes" id="UP000321085"/>
    </source>
</evidence>
<organism evidence="2 3">
    <name type="scientific">Microvirga aerophila</name>
    <dbReference type="NCBI Taxonomy" id="670291"/>
    <lineage>
        <taxon>Bacteria</taxon>
        <taxon>Pseudomonadati</taxon>
        <taxon>Pseudomonadota</taxon>
        <taxon>Alphaproteobacteria</taxon>
        <taxon>Hyphomicrobiales</taxon>
        <taxon>Methylobacteriaceae</taxon>
        <taxon>Microvirga</taxon>
    </lineage>
</organism>
<comment type="caution">
    <text evidence="2">The sequence shown here is derived from an EMBL/GenBank/DDBJ whole genome shotgun (WGS) entry which is preliminary data.</text>
</comment>
<keyword evidence="3" id="KW-1185">Reference proteome</keyword>
<protein>
    <submittedName>
        <fullName evidence="2">Uncharacterized protein</fullName>
    </submittedName>
</protein>
<evidence type="ECO:0000313" key="2">
    <source>
        <dbReference type="EMBL" id="GEO17722.1"/>
    </source>
</evidence>
<accession>A0A512C0I8</accession>
<gene>
    <name evidence="2" type="ORF">MAE02_54180</name>
</gene>
<dbReference type="AlphaFoldDB" id="A0A512C0I8"/>
<evidence type="ECO:0000256" key="1">
    <source>
        <dbReference type="SAM" id="MobiDB-lite"/>
    </source>
</evidence>
<name>A0A512C0I8_9HYPH</name>